<dbReference type="Proteomes" id="UP000030748">
    <property type="component" value="Unassembled WGS sequence"/>
</dbReference>
<dbReference type="AlphaFoldDB" id="A0A022Q8U0"/>
<name>A0A022Q8U0_ERYGU</name>
<keyword evidence="1" id="KW-0175">Coiled coil</keyword>
<dbReference type="PANTHER" id="PTHR34452">
    <property type="entry name" value="MYOSIN HEAVY CHAIN-RELATED PROTEIN"/>
    <property type="match status" value="1"/>
</dbReference>
<feature type="coiled-coil region" evidence="1">
    <location>
        <begin position="623"/>
        <end position="650"/>
    </location>
</feature>
<evidence type="ECO:0000313" key="4">
    <source>
        <dbReference type="Proteomes" id="UP000030748"/>
    </source>
</evidence>
<feature type="coiled-coil region" evidence="1">
    <location>
        <begin position="348"/>
        <end position="414"/>
    </location>
</feature>
<evidence type="ECO:0000256" key="2">
    <source>
        <dbReference type="SAM" id="MobiDB-lite"/>
    </source>
</evidence>
<accession>A0A022Q8U0</accession>
<dbReference type="PANTHER" id="PTHR34452:SF14">
    <property type="entry name" value="MYOSIN HEAVY CHAIN, MUSCLE"/>
    <property type="match status" value="1"/>
</dbReference>
<dbReference type="EMBL" id="KI632098">
    <property type="protein sequence ID" value="EYU25092.1"/>
    <property type="molecule type" value="Genomic_DNA"/>
</dbReference>
<evidence type="ECO:0000313" key="3">
    <source>
        <dbReference type="EMBL" id="EYU25092.1"/>
    </source>
</evidence>
<evidence type="ECO:0000256" key="1">
    <source>
        <dbReference type="SAM" id="Coils"/>
    </source>
</evidence>
<keyword evidence="4" id="KW-1185">Reference proteome</keyword>
<feature type="region of interest" description="Disordered" evidence="2">
    <location>
        <begin position="164"/>
        <end position="191"/>
    </location>
</feature>
<gene>
    <name evidence="3" type="ORF">MIMGU_mgv1a002379mg</name>
</gene>
<feature type="compositionally biased region" description="Basic and acidic residues" evidence="2">
    <location>
        <begin position="178"/>
        <end position="191"/>
    </location>
</feature>
<proteinExistence type="predicted"/>
<protein>
    <recommendedName>
        <fullName evidence="5">C2 NT-type domain-containing protein</fullName>
    </recommendedName>
</protein>
<feature type="coiled-coil region" evidence="1">
    <location>
        <begin position="263"/>
        <end position="311"/>
    </location>
</feature>
<evidence type="ECO:0008006" key="5">
    <source>
        <dbReference type="Google" id="ProtNLM"/>
    </source>
</evidence>
<feature type="coiled-coil region" evidence="1">
    <location>
        <begin position="440"/>
        <end position="546"/>
    </location>
</feature>
<reference evidence="3 4" key="1">
    <citation type="journal article" date="2013" name="Proc. Natl. Acad. Sci. U.S.A.">
        <title>Fine-scale variation in meiotic recombination in Mimulus inferred from population shotgun sequencing.</title>
        <authorList>
            <person name="Hellsten U."/>
            <person name="Wright K.M."/>
            <person name="Jenkins J."/>
            <person name="Shu S."/>
            <person name="Yuan Y."/>
            <person name="Wessler S.R."/>
            <person name="Schmutz J."/>
            <person name="Willis J.H."/>
            <person name="Rokhsar D.S."/>
        </authorList>
    </citation>
    <scope>NUCLEOTIDE SEQUENCE [LARGE SCALE GENOMIC DNA]</scope>
    <source>
        <strain evidence="4">cv. DUN x IM62</strain>
    </source>
</reference>
<dbReference type="eggNOG" id="ENOG502QRZ5">
    <property type="taxonomic scope" value="Eukaryota"/>
</dbReference>
<dbReference type="STRING" id="4155.A0A022Q8U0"/>
<sequence length="681" mass="78338">MISLVPVDVGKPTVKLAKTPILEGTCTWENPVYETVKLVKETKTGRIREKFYYVVVSTEKDALKAECEQLKSSLKCKNEAAASVPVQKETENLRSPLENIKQELQREKQLNKKLKSNLQKTEDSNSEFVLAMRDLSKKLDQKNTEISRLSTKIKDFYSGSEALAVSPRTTMNGNEGSKAPEDLDSKHGNADETEKLKLKIEQLYSEIEVHKKEKAEIQMDLERLTLDYGILETENNDIYSKLEHNEKENMEIQQNYTGSLAIEKQLKLRIASLEAENKRQALQYSESLNMIDELEFQVESLQKELENQTQAFEGDLEAVAEAKNMQEQRAIRAEEALRKTRWSSANAAERLQEEFRQVSAEMTLKIEESDKLAQKAVAEADDLHQKNEVLEELLQKAEEELQTTRNQYDIILGEYQQQKEKVSRDESEQMKTTTEESVSLQRWKLEKDDLERQLASVRKEAEKIMQDNVSMKSQMDQKKTKEENLHLEVKKLRIKNNEVKNHLLELEVEKEDLKKEMSKLRNVLRKKEQEQEKAALQNSATSQMKEKNLKYNTKQVGSNMTTTRIAAGLTEQLEQETAPAQDRNSLVFQGRQNKGKNIKGAEMRVLENLPLQKSGQPGGDFDVSNLLSEVASLKERNGSMEEELKEMHERYSEISLKFAEVEGERQQLVMSLRNLKSGKKN</sequence>
<organism evidence="3 4">
    <name type="scientific">Erythranthe guttata</name>
    <name type="common">Yellow monkey flower</name>
    <name type="synonym">Mimulus guttatus</name>
    <dbReference type="NCBI Taxonomy" id="4155"/>
    <lineage>
        <taxon>Eukaryota</taxon>
        <taxon>Viridiplantae</taxon>
        <taxon>Streptophyta</taxon>
        <taxon>Embryophyta</taxon>
        <taxon>Tracheophyta</taxon>
        <taxon>Spermatophyta</taxon>
        <taxon>Magnoliopsida</taxon>
        <taxon>eudicotyledons</taxon>
        <taxon>Gunneridae</taxon>
        <taxon>Pentapetalae</taxon>
        <taxon>asterids</taxon>
        <taxon>lamiids</taxon>
        <taxon>Lamiales</taxon>
        <taxon>Phrymaceae</taxon>
        <taxon>Erythranthe</taxon>
    </lineage>
</organism>
<feature type="coiled-coil region" evidence="1">
    <location>
        <begin position="193"/>
        <end position="227"/>
    </location>
</feature>
<feature type="coiled-coil region" evidence="1">
    <location>
        <begin position="60"/>
        <end position="152"/>
    </location>
</feature>